<dbReference type="AlphaFoldDB" id="A0A087H634"/>
<dbReference type="EMBL" id="CM002871">
    <property type="protein sequence ID" value="KFK37586.1"/>
    <property type="molecule type" value="Genomic_DNA"/>
</dbReference>
<sequence>MAKKFSILSGLIVTLVIAFGYYIDEAAARDVSLVKLHDVKPETLDKMKAEEEVQLMKGEAKDILLKEIEKANNLLGELKTMKKQSPNGDMKGELSSLVKSESLLNEISESIKNGSYNTNKATIFVEKESFFYRAWKENAYQSVVPEKEKEFMTTIKHIVKLLKKT</sequence>
<reference evidence="2" key="1">
    <citation type="journal article" date="2015" name="Nat. Plants">
        <title>Genome expansion of Arabis alpina linked with retrotransposition and reduced symmetric DNA methylation.</title>
        <authorList>
            <person name="Willing E.M."/>
            <person name="Rawat V."/>
            <person name="Mandakova T."/>
            <person name="Maumus F."/>
            <person name="James G.V."/>
            <person name="Nordstroem K.J."/>
            <person name="Becker C."/>
            <person name="Warthmann N."/>
            <person name="Chica C."/>
            <person name="Szarzynska B."/>
            <person name="Zytnicki M."/>
            <person name="Albani M.C."/>
            <person name="Kiefer C."/>
            <person name="Bergonzi S."/>
            <person name="Castaings L."/>
            <person name="Mateos J.L."/>
            <person name="Berns M.C."/>
            <person name="Bujdoso N."/>
            <person name="Piofczyk T."/>
            <person name="de Lorenzo L."/>
            <person name="Barrero-Sicilia C."/>
            <person name="Mateos I."/>
            <person name="Piednoel M."/>
            <person name="Hagmann J."/>
            <person name="Chen-Min-Tao R."/>
            <person name="Iglesias-Fernandez R."/>
            <person name="Schuster S.C."/>
            <person name="Alonso-Blanco C."/>
            <person name="Roudier F."/>
            <person name="Carbonero P."/>
            <person name="Paz-Ares J."/>
            <person name="Davis S.J."/>
            <person name="Pecinka A."/>
            <person name="Quesneville H."/>
            <person name="Colot V."/>
            <person name="Lysak M.A."/>
            <person name="Weigel D."/>
            <person name="Coupland G."/>
            <person name="Schneeberger K."/>
        </authorList>
    </citation>
    <scope>NUCLEOTIDE SEQUENCE [LARGE SCALE GENOMIC DNA]</scope>
    <source>
        <strain evidence="2">cv. Pajares</strain>
    </source>
</reference>
<accession>A0A087H634</accession>
<name>A0A087H634_ARAAL</name>
<gene>
    <name evidence="1" type="ordered locus">AALP_Aa3g002400</name>
</gene>
<protein>
    <submittedName>
        <fullName evidence="1">Uncharacterized protein</fullName>
    </submittedName>
</protein>
<keyword evidence="2" id="KW-1185">Reference proteome</keyword>
<dbReference type="OMA" id="KEYMSTI"/>
<dbReference type="OrthoDB" id="1110641at2759"/>
<dbReference type="Proteomes" id="UP000029120">
    <property type="component" value="Chromosome 3"/>
</dbReference>
<proteinExistence type="predicted"/>
<evidence type="ECO:0000313" key="2">
    <source>
        <dbReference type="Proteomes" id="UP000029120"/>
    </source>
</evidence>
<evidence type="ECO:0000313" key="1">
    <source>
        <dbReference type="EMBL" id="KFK37586.1"/>
    </source>
</evidence>
<organism evidence="1 2">
    <name type="scientific">Arabis alpina</name>
    <name type="common">Alpine rock-cress</name>
    <dbReference type="NCBI Taxonomy" id="50452"/>
    <lineage>
        <taxon>Eukaryota</taxon>
        <taxon>Viridiplantae</taxon>
        <taxon>Streptophyta</taxon>
        <taxon>Embryophyta</taxon>
        <taxon>Tracheophyta</taxon>
        <taxon>Spermatophyta</taxon>
        <taxon>Magnoliopsida</taxon>
        <taxon>eudicotyledons</taxon>
        <taxon>Gunneridae</taxon>
        <taxon>Pentapetalae</taxon>
        <taxon>rosids</taxon>
        <taxon>malvids</taxon>
        <taxon>Brassicales</taxon>
        <taxon>Brassicaceae</taxon>
        <taxon>Arabideae</taxon>
        <taxon>Arabis</taxon>
    </lineage>
</organism>
<dbReference type="Gramene" id="KFK37586">
    <property type="protein sequence ID" value="KFK37586"/>
    <property type="gene ID" value="AALP_AA3G002400"/>
</dbReference>